<dbReference type="Proteomes" id="UP000758701">
    <property type="component" value="Unassembled WGS sequence"/>
</dbReference>
<feature type="domain" description="Stress-response A/B barrel" evidence="1">
    <location>
        <begin position="2"/>
        <end position="91"/>
    </location>
</feature>
<dbReference type="Gene3D" id="3.30.70.100">
    <property type="match status" value="1"/>
</dbReference>
<name>A0ABS7W2I3_STROV</name>
<accession>A0ABS7W2I3</accession>
<evidence type="ECO:0000313" key="3">
    <source>
        <dbReference type="Proteomes" id="UP000758701"/>
    </source>
</evidence>
<organism evidence="2 3">
    <name type="scientific">Streptomyces olivaceus</name>
    <dbReference type="NCBI Taxonomy" id="47716"/>
    <lineage>
        <taxon>Bacteria</taxon>
        <taxon>Bacillati</taxon>
        <taxon>Actinomycetota</taxon>
        <taxon>Actinomycetes</taxon>
        <taxon>Kitasatosporales</taxon>
        <taxon>Streptomycetaceae</taxon>
        <taxon>Streptomyces</taxon>
    </lineage>
</organism>
<dbReference type="InterPro" id="IPR013097">
    <property type="entry name" value="Dabb"/>
</dbReference>
<reference evidence="2 3" key="1">
    <citation type="submission" date="2021-06" db="EMBL/GenBank/DDBJ databases">
        <title>Ecological speciation of a Streptomyces species isolated from different habitats and geographic origins.</title>
        <authorList>
            <person name="Wang J."/>
        </authorList>
    </citation>
    <scope>NUCLEOTIDE SEQUENCE [LARGE SCALE GENOMIC DNA]</scope>
    <source>
        <strain evidence="2 3">FXJ8.012</strain>
    </source>
</reference>
<gene>
    <name evidence="2" type="ORF">KVH32_09500</name>
</gene>
<keyword evidence="3" id="KW-1185">Reference proteome</keyword>
<evidence type="ECO:0000313" key="2">
    <source>
        <dbReference type="EMBL" id="MBZ6151410.1"/>
    </source>
</evidence>
<dbReference type="InterPro" id="IPR011008">
    <property type="entry name" value="Dimeric_a/b-barrel"/>
</dbReference>
<protein>
    <submittedName>
        <fullName evidence="2">Dabb family protein</fullName>
    </submittedName>
</protein>
<proteinExistence type="predicted"/>
<evidence type="ECO:0000259" key="1">
    <source>
        <dbReference type="PROSITE" id="PS51502"/>
    </source>
</evidence>
<dbReference type="EMBL" id="JAHSTP010000003">
    <property type="protein sequence ID" value="MBZ6151410.1"/>
    <property type="molecule type" value="Genomic_DNA"/>
</dbReference>
<dbReference type="PROSITE" id="PS51502">
    <property type="entry name" value="S_R_A_B_BARREL"/>
    <property type="match status" value="1"/>
</dbReference>
<dbReference type="RefSeq" id="WP_031040446.1">
    <property type="nucleotide sequence ID" value="NZ_BNEF01000002.1"/>
</dbReference>
<sequence>MIHHCVRFSIRPGAAPQELEAALDSLRHQGETIPSVRSYLVGRDHGGAYEWGATFQIDDLDGYWEYLVHPAHRHTDEIGLPLVDRFVSFDLTDDTDPEVGSRIAELHRRRYEADPGLTELVSALGEYEGSAAPGPHAA</sequence>
<dbReference type="SMART" id="SM00886">
    <property type="entry name" value="Dabb"/>
    <property type="match status" value="1"/>
</dbReference>
<dbReference type="SUPFAM" id="SSF54909">
    <property type="entry name" value="Dimeric alpha+beta barrel"/>
    <property type="match status" value="1"/>
</dbReference>
<comment type="caution">
    <text evidence="2">The sequence shown here is derived from an EMBL/GenBank/DDBJ whole genome shotgun (WGS) entry which is preliminary data.</text>
</comment>
<dbReference type="Pfam" id="PF07876">
    <property type="entry name" value="Dabb"/>
    <property type="match status" value="1"/>
</dbReference>